<dbReference type="OrthoDB" id="529194at2759"/>
<evidence type="ECO:0000256" key="9">
    <source>
        <dbReference type="SAM" id="Phobius"/>
    </source>
</evidence>
<dbReference type="InterPro" id="IPR008011">
    <property type="entry name" value="Complex1_LYR_dom"/>
</dbReference>
<evidence type="ECO:0000256" key="6">
    <source>
        <dbReference type="ARBA" id="ARBA00025809"/>
    </source>
</evidence>
<dbReference type="Pfam" id="PF05347">
    <property type="entry name" value="Complex1_LYR"/>
    <property type="match status" value="1"/>
</dbReference>
<comment type="caution">
    <text evidence="11">The sequence shown here is derived from an EMBL/GenBank/DDBJ whole genome shotgun (WGS) entry which is preliminary data.</text>
</comment>
<name>A0A8J2JBP8_9HEXA</name>
<dbReference type="PANTHER" id="PTHR46749:SF1">
    <property type="entry name" value="COMPLEX III ASSEMBLY FACTOR LYRM7"/>
    <property type="match status" value="1"/>
</dbReference>
<dbReference type="CDD" id="cd20267">
    <property type="entry name" value="Complex1_LYR_LYRM7"/>
    <property type="match status" value="1"/>
</dbReference>
<dbReference type="GO" id="GO:0034551">
    <property type="term" value="P:mitochondrial respiratory chain complex III assembly"/>
    <property type="evidence" value="ECO:0007669"/>
    <property type="project" value="InterPro"/>
</dbReference>
<keyword evidence="9" id="KW-1133">Transmembrane helix</keyword>
<protein>
    <recommendedName>
        <fullName evidence="7">Complex III assembly factor LYRM7</fullName>
    </recommendedName>
    <alternativeName>
        <fullName evidence="8">LYR motif-containing protein 7</fullName>
    </alternativeName>
</protein>
<dbReference type="GO" id="GO:0005759">
    <property type="term" value="C:mitochondrial matrix"/>
    <property type="evidence" value="ECO:0007669"/>
    <property type="project" value="UniProtKB-SubCell"/>
</dbReference>
<dbReference type="InterPro" id="IPR045298">
    <property type="entry name" value="Complex1_LYR_LYRM7"/>
</dbReference>
<gene>
    <name evidence="11" type="ORF">AFUS01_LOCUS6715</name>
</gene>
<evidence type="ECO:0000256" key="2">
    <source>
        <dbReference type="ARBA" id="ARBA00009508"/>
    </source>
</evidence>
<evidence type="ECO:0000256" key="3">
    <source>
        <dbReference type="ARBA" id="ARBA00023128"/>
    </source>
</evidence>
<comment type="subunit">
    <text evidence="6">Interacts with UQCRFS1.</text>
</comment>
<comment type="similarity">
    <text evidence="2">Belongs to the complex I LYR family.</text>
</comment>
<evidence type="ECO:0000256" key="8">
    <source>
        <dbReference type="ARBA" id="ARBA00031830"/>
    </source>
</evidence>
<evidence type="ECO:0000256" key="4">
    <source>
        <dbReference type="ARBA" id="ARBA00023186"/>
    </source>
</evidence>
<proteinExistence type="inferred from homology"/>
<accession>A0A8J2JBP8</accession>
<dbReference type="EMBL" id="CAJVCH010044190">
    <property type="protein sequence ID" value="CAG7717250.1"/>
    <property type="molecule type" value="Genomic_DNA"/>
</dbReference>
<keyword evidence="9" id="KW-0812">Transmembrane</keyword>
<organism evidence="11 12">
    <name type="scientific">Allacma fusca</name>
    <dbReference type="NCBI Taxonomy" id="39272"/>
    <lineage>
        <taxon>Eukaryota</taxon>
        <taxon>Metazoa</taxon>
        <taxon>Ecdysozoa</taxon>
        <taxon>Arthropoda</taxon>
        <taxon>Hexapoda</taxon>
        <taxon>Collembola</taxon>
        <taxon>Symphypleona</taxon>
        <taxon>Sminthuridae</taxon>
        <taxon>Allacma</taxon>
    </lineage>
</organism>
<evidence type="ECO:0000313" key="11">
    <source>
        <dbReference type="EMBL" id="CAG7717250.1"/>
    </source>
</evidence>
<sequence length="283" mass="32915">MMASRTKILSLFKTLHRTREAVFRGDDHALKGDESYMEYSIHGQKLSITFHSHSGQYPWESQEGSGSVKSDKRRNPLEKLSSCADTTPVKYLQSVYRKKRKKETFREFVVERAGSSFWCYLYFFVTLQLLPMFYVCIYEVHTIQLLSFEVALAVLMLFHCARKIETEKLMVLPSLGLQISQETVFGKIRSCEYVPLPNIKANHNMITREKINEEFRKHSTVSNPEEIKKLIQVASESNDILRTKVLQAQEIRPQVYQIRSEHLRQKCTNVREGCGRPDCHCVP</sequence>
<evidence type="ECO:0000256" key="5">
    <source>
        <dbReference type="ARBA" id="ARBA00025430"/>
    </source>
</evidence>
<comment type="subcellular location">
    <subcellularLocation>
        <location evidence="1">Mitochondrion matrix</location>
    </subcellularLocation>
</comment>
<comment type="function">
    <text evidence="5">Assembly factor required for Rieske Fe-S protein UQCRFS1 incorporation into the cytochrome b-c1 (CIII) complex. Functions as a chaperone, binding to this subunit within the mitochondrial matrix and stabilizing it prior to its translocation and insertion into the late CIII dimeric intermediate within the mitochondrial inner membrane.</text>
</comment>
<keyword evidence="4" id="KW-0143">Chaperone</keyword>
<keyword evidence="3" id="KW-0496">Mitochondrion</keyword>
<evidence type="ECO:0000313" key="12">
    <source>
        <dbReference type="Proteomes" id="UP000708208"/>
    </source>
</evidence>
<feature type="transmembrane region" description="Helical" evidence="9">
    <location>
        <begin position="143"/>
        <end position="161"/>
    </location>
</feature>
<reference evidence="11" key="1">
    <citation type="submission" date="2021-06" db="EMBL/GenBank/DDBJ databases">
        <authorList>
            <person name="Hodson N. C."/>
            <person name="Mongue J. A."/>
            <person name="Jaron S. K."/>
        </authorList>
    </citation>
    <scope>NUCLEOTIDE SEQUENCE</scope>
</reference>
<evidence type="ECO:0000256" key="7">
    <source>
        <dbReference type="ARBA" id="ARBA00026165"/>
    </source>
</evidence>
<dbReference type="Proteomes" id="UP000708208">
    <property type="component" value="Unassembled WGS sequence"/>
</dbReference>
<dbReference type="AlphaFoldDB" id="A0A8J2JBP8"/>
<evidence type="ECO:0000256" key="1">
    <source>
        <dbReference type="ARBA" id="ARBA00004305"/>
    </source>
</evidence>
<dbReference type="GO" id="GO:0044183">
    <property type="term" value="F:protein folding chaperone"/>
    <property type="evidence" value="ECO:0007669"/>
    <property type="project" value="TreeGrafter"/>
</dbReference>
<keyword evidence="9" id="KW-0472">Membrane</keyword>
<dbReference type="InterPro" id="IPR050435">
    <property type="entry name" value="MZM1/LYRM7"/>
</dbReference>
<keyword evidence="12" id="KW-1185">Reference proteome</keyword>
<dbReference type="PANTHER" id="PTHR46749">
    <property type="entry name" value="COMPLEX III ASSEMBLY FACTOR LYRM7"/>
    <property type="match status" value="1"/>
</dbReference>
<evidence type="ECO:0000259" key="10">
    <source>
        <dbReference type="Pfam" id="PF05347"/>
    </source>
</evidence>
<feature type="domain" description="Complex 1 LYR protein" evidence="10">
    <location>
        <begin position="189"/>
        <end position="236"/>
    </location>
</feature>
<feature type="transmembrane region" description="Helical" evidence="9">
    <location>
        <begin position="117"/>
        <end position="137"/>
    </location>
</feature>